<organism evidence="2 3">
    <name type="scientific">Chitinivorax tropicus</name>
    <dbReference type="NCBI Taxonomy" id="714531"/>
    <lineage>
        <taxon>Bacteria</taxon>
        <taxon>Pseudomonadati</taxon>
        <taxon>Pseudomonadota</taxon>
        <taxon>Betaproteobacteria</taxon>
        <taxon>Chitinivorax</taxon>
    </lineage>
</organism>
<feature type="domain" description="Glycosyltransferase subfamily 4-like N-terminal" evidence="1">
    <location>
        <begin position="24"/>
        <end position="192"/>
    </location>
</feature>
<dbReference type="AlphaFoldDB" id="A0A840MFV6"/>
<keyword evidence="3" id="KW-1185">Reference proteome</keyword>
<keyword evidence="2" id="KW-0808">Transferase</keyword>
<dbReference type="InterPro" id="IPR028098">
    <property type="entry name" value="Glyco_trans_4-like_N"/>
</dbReference>
<dbReference type="RefSeq" id="WP_246490887.1">
    <property type="nucleotide sequence ID" value="NZ_JACHHY010000007.1"/>
</dbReference>
<gene>
    <name evidence="2" type="ORF">HNQ59_001419</name>
</gene>
<name>A0A840MFV6_9PROT</name>
<sequence length="394" mass="44171">MNDLPVLRRQLRLAIVTETYPPEVNGVAMTIGRMVSELQVRGHQIQLVRPQQHAEDAPREGEQYQELLRKGLPIPRYQGLKFGLPAKQALTTAWRRKRPDLVHVVTEGPLGWSAISAAIKLKLPVTSDFHTNFHSYSRHYGLGWLNKPIHAYLRKLHNRSLLTFVPTNEMVQALDAAGYRHLAVVARGVDTQLFSPTKRSEALRQQWGVKPDELVVCHIGRLAPEKNLMVAARAFEAMLSTGRRCRMLWVGDGPERNAMQARFPDHLFAGMRQGEDLAAHYASADVFLFPSLTETYGNVTAEALASGLAVVAYDYAAAREHIRSRQSGMLAAFNDEAAFIDVACELAKHSQLLSDVRQQAALSVAHLSWGQVTADFETHLINVIQQWEARHEQV</sequence>
<dbReference type="PANTHER" id="PTHR45947:SF3">
    <property type="entry name" value="SULFOQUINOVOSYL TRANSFERASE SQD2"/>
    <property type="match status" value="1"/>
</dbReference>
<dbReference type="Pfam" id="PF13439">
    <property type="entry name" value="Glyco_transf_4"/>
    <property type="match status" value="1"/>
</dbReference>
<dbReference type="SUPFAM" id="SSF53756">
    <property type="entry name" value="UDP-Glycosyltransferase/glycogen phosphorylase"/>
    <property type="match status" value="1"/>
</dbReference>
<dbReference type="EMBL" id="JACHHY010000007">
    <property type="protein sequence ID" value="MBB5018134.1"/>
    <property type="molecule type" value="Genomic_DNA"/>
</dbReference>
<proteinExistence type="predicted"/>
<dbReference type="GO" id="GO:0016757">
    <property type="term" value="F:glycosyltransferase activity"/>
    <property type="evidence" value="ECO:0007669"/>
    <property type="project" value="UniProtKB-ARBA"/>
</dbReference>
<accession>A0A840MFV6</accession>
<dbReference type="PANTHER" id="PTHR45947">
    <property type="entry name" value="SULFOQUINOVOSYL TRANSFERASE SQD2"/>
    <property type="match status" value="1"/>
</dbReference>
<dbReference type="Gene3D" id="3.40.50.2000">
    <property type="entry name" value="Glycogen Phosphorylase B"/>
    <property type="match status" value="2"/>
</dbReference>
<dbReference type="InterPro" id="IPR050194">
    <property type="entry name" value="Glycosyltransferase_grp1"/>
</dbReference>
<dbReference type="CDD" id="cd03814">
    <property type="entry name" value="GT4-like"/>
    <property type="match status" value="1"/>
</dbReference>
<reference evidence="2 3" key="1">
    <citation type="submission" date="2020-08" db="EMBL/GenBank/DDBJ databases">
        <title>Genomic Encyclopedia of Type Strains, Phase IV (KMG-IV): sequencing the most valuable type-strain genomes for metagenomic binning, comparative biology and taxonomic classification.</title>
        <authorList>
            <person name="Goeker M."/>
        </authorList>
    </citation>
    <scope>NUCLEOTIDE SEQUENCE [LARGE SCALE GENOMIC DNA]</scope>
    <source>
        <strain evidence="2 3">DSM 27165</strain>
    </source>
</reference>
<protein>
    <submittedName>
        <fullName evidence="2">Glycosyltransferase involved in cell wall biosynthesis</fullName>
    </submittedName>
</protein>
<evidence type="ECO:0000313" key="2">
    <source>
        <dbReference type="EMBL" id="MBB5018134.1"/>
    </source>
</evidence>
<comment type="caution">
    <text evidence="2">The sequence shown here is derived from an EMBL/GenBank/DDBJ whole genome shotgun (WGS) entry which is preliminary data.</text>
</comment>
<dbReference type="Proteomes" id="UP000575898">
    <property type="component" value="Unassembled WGS sequence"/>
</dbReference>
<evidence type="ECO:0000259" key="1">
    <source>
        <dbReference type="Pfam" id="PF13439"/>
    </source>
</evidence>
<evidence type="ECO:0000313" key="3">
    <source>
        <dbReference type="Proteomes" id="UP000575898"/>
    </source>
</evidence>
<dbReference type="Pfam" id="PF13692">
    <property type="entry name" value="Glyco_trans_1_4"/>
    <property type="match status" value="1"/>
</dbReference>